<dbReference type="KEGG" id="psac:PSM36_2436"/>
<feature type="region of interest" description="Disordered" evidence="1">
    <location>
        <begin position="117"/>
        <end position="138"/>
    </location>
</feature>
<organism evidence="3 4">
    <name type="scientific">Proteiniphilum saccharofermentans</name>
    <dbReference type="NCBI Taxonomy" id="1642647"/>
    <lineage>
        <taxon>Bacteria</taxon>
        <taxon>Pseudomonadati</taxon>
        <taxon>Bacteroidota</taxon>
        <taxon>Bacteroidia</taxon>
        <taxon>Bacteroidales</taxon>
        <taxon>Dysgonomonadaceae</taxon>
        <taxon>Proteiniphilum</taxon>
    </lineage>
</organism>
<keyword evidence="4" id="KW-1185">Reference proteome</keyword>
<keyword evidence="2" id="KW-0472">Membrane</keyword>
<evidence type="ECO:0000256" key="1">
    <source>
        <dbReference type="SAM" id="MobiDB-lite"/>
    </source>
</evidence>
<name>A0A1R3T598_9BACT</name>
<dbReference type="RefSeq" id="WP_139233497.1">
    <property type="nucleotide sequence ID" value="NZ_LT605205.1"/>
</dbReference>
<keyword evidence="2" id="KW-1133">Transmembrane helix</keyword>
<dbReference type="EMBL" id="LT605205">
    <property type="protein sequence ID" value="SCD21239.1"/>
    <property type="molecule type" value="Genomic_DNA"/>
</dbReference>
<evidence type="ECO:0000313" key="3">
    <source>
        <dbReference type="EMBL" id="SCD21239.1"/>
    </source>
</evidence>
<proteinExistence type="predicted"/>
<sequence>MEFGDIIYFILLVFFMILGFFNDSRKKKQKQQQQRQAEAEQPPEVEFRPFFEEEEIVPPRTKSERHVTLPPPAPAAYSAKSRYENFQSSVDLVSIHEEPTTLSSYTFDYDANSFYEVDPDSPDAPDNAREEKSKKTLHPLVQSLRGDAGREELKKGLIYGEIMQRKY</sequence>
<feature type="transmembrane region" description="Helical" evidence="2">
    <location>
        <begin position="6"/>
        <end position="22"/>
    </location>
</feature>
<feature type="region of interest" description="Disordered" evidence="1">
    <location>
        <begin position="27"/>
        <end position="50"/>
    </location>
</feature>
<dbReference type="Proteomes" id="UP000187464">
    <property type="component" value="Chromosome I"/>
</dbReference>
<evidence type="ECO:0000313" key="4">
    <source>
        <dbReference type="Proteomes" id="UP000187464"/>
    </source>
</evidence>
<feature type="compositionally biased region" description="Low complexity" evidence="1">
    <location>
        <begin position="31"/>
        <end position="44"/>
    </location>
</feature>
<gene>
    <name evidence="3" type="ORF">PSM36_2436</name>
</gene>
<accession>A0A1R3T598</accession>
<feature type="region of interest" description="Disordered" evidence="1">
    <location>
        <begin position="59"/>
        <end position="78"/>
    </location>
</feature>
<keyword evidence="2" id="KW-0812">Transmembrane</keyword>
<dbReference type="AlphaFoldDB" id="A0A1R3T598"/>
<evidence type="ECO:0000256" key="2">
    <source>
        <dbReference type="SAM" id="Phobius"/>
    </source>
</evidence>
<reference evidence="3 4" key="1">
    <citation type="submission" date="2016-08" db="EMBL/GenBank/DDBJ databases">
        <authorList>
            <person name="Seilhamer J.J."/>
        </authorList>
    </citation>
    <scope>NUCLEOTIDE SEQUENCE [LARGE SCALE GENOMIC DNA]</scope>
    <source>
        <strain evidence="3">M3/6</strain>
    </source>
</reference>
<protein>
    <submittedName>
        <fullName evidence="3">Uncharacterized protein</fullName>
    </submittedName>
</protein>